<gene>
    <name evidence="1" type="ORF">UX39_C0003G0019</name>
</gene>
<dbReference type="Proteomes" id="UP000034175">
    <property type="component" value="Unassembled WGS sequence"/>
</dbReference>
<organism evidence="1 2">
    <name type="scientific">Candidatus Magasanikbacteria bacterium GW2011_GWA2_46_17</name>
    <dbReference type="NCBI Taxonomy" id="1619042"/>
    <lineage>
        <taxon>Bacteria</taxon>
        <taxon>Candidatus Magasanikiibacteriota</taxon>
    </lineage>
</organism>
<comment type="caution">
    <text evidence="1">The sequence shown here is derived from an EMBL/GenBank/DDBJ whole genome shotgun (WGS) entry which is preliminary data.</text>
</comment>
<dbReference type="EMBL" id="LCMA01000003">
    <property type="protein sequence ID" value="KKU27180.1"/>
    <property type="molecule type" value="Genomic_DNA"/>
</dbReference>
<evidence type="ECO:0008006" key="3">
    <source>
        <dbReference type="Google" id="ProtNLM"/>
    </source>
</evidence>
<protein>
    <recommendedName>
        <fullName evidence="3">SHS2 domain-containing protein</fullName>
    </recommendedName>
</protein>
<evidence type="ECO:0000313" key="1">
    <source>
        <dbReference type="EMBL" id="KKU27180.1"/>
    </source>
</evidence>
<reference evidence="1 2" key="1">
    <citation type="journal article" date="2015" name="Nature">
        <title>rRNA introns, odd ribosomes, and small enigmatic genomes across a large radiation of phyla.</title>
        <authorList>
            <person name="Brown C.T."/>
            <person name="Hug L.A."/>
            <person name="Thomas B.C."/>
            <person name="Sharon I."/>
            <person name="Castelle C.J."/>
            <person name="Singh A."/>
            <person name="Wilkins M.J."/>
            <person name="Williams K.H."/>
            <person name="Banfield J.F."/>
        </authorList>
    </citation>
    <scope>NUCLEOTIDE SEQUENCE [LARGE SCALE GENOMIC DNA]</scope>
</reference>
<accession>A0A0G1S1W2</accession>
<dbReference type="AlphaFoldDB" id="A0A0G1S1W2"/>
<proteinExistence type="predicted"/>
<evidence type="ECO:0000313" key="2">
    <source>
        <dbReference type="Proteomes" id="UP000034175"/>
    </source>
</evidence>
<sequence>MFTLPFAHKREKVIAIADIASDSVGACIAIVRDGAPSSIICAERSSLTYDEKSPEQEITTILSLIEEVGAKVTRMYSKLQGTAGSIGFIPDPARGPVVGLRPISSVHAIIHAPFATSQTARADASYETDELITDSVIGKLAATALGNRDQQDKSRIFEACVSSVELNEYRTGKPIGKRARRVSVATLISECEPELRAKITDSARKGFGIQHPILHSDIRALLLGTDTSPSRADIHLTVDMSGNSTNCVVIHKDTAAEQMVVPEGVRTIFKRIVGNGMPEEKLSLMRMISRNACSTPACEELNVALSRVEPELVKIFGETFSKFVSAHRLPNHLVLIVAPDFAPWISNFFSRIDFSQFTVTARQFDVHTLTAEDMRDSVAGNLGPKVDAWLSLGVALASSQEQSTG</sequence>
<name>A0A0G1S1W2_9BACT</name>